<reference evidence="7 8" key="1">
    <citation type="submission" date="2019-12" db="EMBL/GenBank/DDBJ databases">
        <title>Nocardia macrotermitis sp. nov. and Nocardia aurantia sp. nov., isolated from the gut of the fungus growing-termite Macrotermes natalensis.</title>
        <authorList>
            <person name="Christine B."/>
            <person name="Rene B."/>
        </authorList>
    </citation>
    <scope>NUCLEOTIDE SEQUENCE [LARGE SCALE GENOMIC DNA]</scope>
    <source>
        <strain evidence="7 8">DSM 102126</strain>
    </source>
</reference>
<dbReference type="Gene3D" id="3.90.180.10">
    <property type="entry name" value="Medium-chain alcohol dehydrogenases, catalytic domain"/>
    <property type="match status" value="1"/>
</dbReference>
<dbReference type="EMBL" id="WUTW01000003">
    <property type="protein sequence ID" value="MXQ65959.1"/>
    <property type="molecule type" value="Genomic_DNA"/>
</dbReference>
<proteinExistence type="predicted"/>
<dbReference type="SUPFAM" id="SSF50129">
    <property type="entry name" value="GroES-like"/>
    <property type="match status" value="1"/>
</dbReference>
<keyword evidence="4" id="KW-0560">Oxidoreductase</keyword>
<dbReference type="InterPro" id="IPR031640">
    <property type="entry name" value="Glu_dehyd_C"/>
</dbReference>
<feature type="domain" description="Alcohol dehydrogenase-like N-terminal" evidence="5">
    <location>
        <begin position="25"/>
        <end position="140"/>
    </location>
</feature>
<evidence type="ECO:0000313" key="7">
    <source>
        <dbReference type="EMBL" id="MXQ65959.1"/>
    </source>
</evidence>
<dbReference type="PANTHER" id="PTHR43189:SF2">
    <property type="entry name" value="GLUCOSE 1-DEHYDROGENASE"/>
    <property type="match status" value="1"/>
</dbReference>
<dbReference type="InterPro" id="IPR013154">
    <property type="entry name" value="ADH-like_N"/>
</dbReference>
<evidence type="ECO:0000256" key="1">
    <source>
        <dbReference type="ARBA" id="ARBA00001947"/>
    </source>
</evidence>
<dbReference type="Pfam" id="PF16912">
    <property type="entry name" value="Glu_dehyd_C"/>
    <property type="match status" value="1"/>
</dbReference>
<evidence type="ECO:0000259" key="5">
    <source>
        <dbReference type="Pfam" id="PF08240"/>
    </source>
</evidence>
<comment type="cofactor">
    <cofactor evidence="1">
        <name>Zn(2+)</name>
        <dbReference type="ChEBI" id="CHEBI:29105"/>
    </cofactor>
</comment>
<dbReference type="AlphaFoldDB" id="A0A6I4W5G3"/>
<keyword evidence="2" id="KW-0479">Metal-binding</keyword>
<evidence type="ECO:0000256" key="4">
    <source>
        <dbReference type="ARBA" id="ARBA00023002"/>
    </source>
</evidence>
<keyword evidence="3" id="KW-0862">Zinc</keyword>
<accession>A0A6I4W5G3</accession>
<dbReference type="PANTHER" id="PTHR43189">
    <property type="entry name" value="ZINC-TYPE ALCOHOL DEHYDROGENASE-LIKE PROTEIN C1198.01-RELATED"/>
    <property type="match status" value="1"/>
</dbReference>
<dbReference type="Gene3D" id="3.40.50.720">
    <property type="entry name" value="NAD(P)-binding Rossmann-like Domain"/>
    <property type="match status" value="1"/>
</dbReference>
<dbReference type="InterPro" id="IPR011032">
    <property type="entry name" value="GroES-like_sf"/>
</dbReference>
<evidence type="ECO:0000256" key="2">
    <source>
        <dbReference type="ARBA" id="ARBA00022723"/>
    </source>
</evidence>
<evidence type="ECO:0000259" key="6">
    <source>
        <dbReference type="Pfam" id="PF16912"/>
    </source>
</evidence>
<gene>
    <name evidence="7" type="ORF">GQ466_18225</name>
</gene>
<comment type="caution">
    <text evidence="7">The sequence shown here is derived from an EMBL/GenBank/DDBJ whole genome shotgun (WGS) entry which is preliminary data.</text>
</comment>
<dbReference type="SUPFAM" id="SSF51735">
    <property type="entry name" value="NAD(P)-binding Rossmann-fold domains"/>
    <property type="match status" value="1"/>
</dbReference>
<dbReference type="GO" id="GO:0046872">
    <property type="term" value="F:metal ion binding"/>
    <property type="evidence" value="ECO:0007669"/>
    <property type="project" value="UniProtKB-KW"/>
</dbReference>
<dbReference type="CDD" id="cd08230">
    <property type="entry name" value="glucose_DH"/>
    <property type="match status" value="1"/>
</dbReference>
<keyword evidence="8" id="KW-1185">Reference proteome</keyword>
<dbReference type="InterPro" id="IPR036291">
    <property type="entry name" value="NAD(P)-bd_dom_sf"/>
</dbReference>
<dbReference type="Pfam" id="PF08240">
    <property type="entry name" value="ADH_N"/>
    <property type="match status" value="1"/>
</dbReference>
<name>A0A6I4W5G3_9ACTN</name>
<organism evidence="7 8">
    <name type="scientific">Actinomadura rayongensis</name>
    <dbReference type="NCBI Taxonomy" id="1429076"/>
    <lineage>
        <taxon>Bacteria</taxon>
        <taxon>Bacillati</taxon>
        <taxon>Actinomycetota</taxon>
        <taxon>Actinomycetes</taxon>
        <taxon>Streptosporangiales</taxon>
        <taxon>Thermomonosporaceae</taxon>
        <taxon>Actinomadura</taxon>
    </lineage>
</organism>
<dbReference type="Proteomes" id="UP000431901">
    <property type="component" value="Unassembled WGS sequence"/>
</dbReference>
<feature type="domain" description="Glucose dehydrogenase C-terminal" evidence="6">
    <location>
        <begin position="146"/>
        <end position="347"/>
    </location>
</feature>
<evidence type="ECO:0000313" key="8">
    <source>
        <dbReference type="Proteomes" id="UP000431901"/>
    </source>
</evidence>
<evidence type="ECO:0000256" key="3">
    <source>
        <dbReference type="ARBA" id="ARBA00022833"/>
    </source>
</evidence>
<sequence length="349" mass="37388">MKALTVVPGRPDLVRVEERPDPVPGPGDLLVEGRLLGICGTDNDIVESDGYGWTPPGSDRLIIGHESLGTVISADPTSGFAEGDLVVGVVRRPDPVPCIPCAHDEADFCRNGGYTERGIKELDGFGAQLWLTEDRYAVKLNPALGDNGVLLEPATVIAKAWEQTDRFLTRSSWRPEVALVTGAGTIGLFAALMAVQRGLEVHVVDNKESPAKRTLVQDLGGTFHTTDVRDIGIRPDVVIECTGHGPLLFQLTEIVAPDAVICLTGISSGQRKVPVPADAINKGLVLDNTVIFGSVNAARRNFQQAADALAKADAGWLDRLITRRVPMNAFADGLNRKPDDIKVVVDLRS</sequence>
<dbReference type="RefSeq" id="WP_161104162.1">
    <property type="nucleotide sequence ID" value="NZ_JBHLYI010000004.1"/>
</dbReference>
<dbReference type="OrthoDB" id="9797931at2"/>
<protein>
    <submittedName>
        <fullName evidence="7">Alcohol dehydrogenase catalytic domain-containing protein</fullName>
    </submittedName>
</protein>
<dbReference type="GO" id="GO:0016491">
    <property type="term" value="F:oxidoreductase activity"/>
    <property type="evidence" value="ECO:0007669"/>
    <property type="project" value="UniProtKB-KW"/>
</dbReference>